<proteinExistence type="predicted"/>
<dbReference type="OrthoDB" id="9798559at2"/>
<name>A0A4Q1SD60_9BACT</name>
<dbReference type="InterPro" id="IPR016155">
    <property type="entry name" value="Mopterin_synth/thiamin_S_b"/>
</dbReference>
<dbReference type="Gene3D" id="3.10.20.30">
    <property type="match status" value="1"/>
</dbReference>
<dbReference type="Proteomes" id="UP000290253">
    <property type="component" value="Unassembled WGS sequence"/>
</dbReference>
<dbReference type="InterPro" id="IPR012675">
    <property type="entry name" value="Beta-grasp_dom_sf"/>
</dbReference>
<evidence type="ECO:0000313" key="2">
    <source>
        <dbReference type="Proteomes" id="UP000290253"/>
    </source>
</evidence>
<gene>
    <name evidence="1" type="primary">thiS</name>
    <name evidence="1" type="ORF">ESZ00_11130</name>
</gene>
<reference evidence="1 2" key="1">
    <citation type="journal article" date="2016" name="Int. J. Syst. Evol. Microbiol.">
        <title>Acidipila dinghuensis sp. nov., an acidobacterium isolated from forest soil.</title>
        <authorList>
            <person name="Jiang Y.W."/>
            <person name="Wang J."/>
            <person name="Chen M.H."/>
            <person name="Lv Y.Y."/>
            <person name="Qiu L.H."/>
        </authorList>
    </citation>
    <scope>NUCLEOTIDE SEQUENCE [LARGE SCALE GENOMIC DNA]</scope>
    <source>
        <strain evidence="1 2">DHOF10</strain>
    </source>
</reference>
<dbReference type="EMBL" id="SDMK01000002">
    <property type="protein sequence ID" value="RXS95154.1"/>
    <property type="molecule type" value="Genomic_DNA"/>
</dbReference>
<protein>
    <submittedName>
        <fullName evidence="1">Sulfur carrier protein ThiS</fullName>
    </submittedName>
</protein>
<evidence type="ECO:0000313" key="1">
    <source>
        <dbReference type="EMBL" id="RXS95154.1"/>
    </source>
</evidence>
<comment type="caution">
    <text evidence="1">The sequence shown here is derived from an EMBL/GenBank/DDBJ whole genome shotgun (WGS) entry which is preliminary data.</text>
</comment>
<dbReference type="NCBIfam" id="TIGR01683">
    <property type="entry name" value="thiS"/>
    <property type="match status" value="1"/>
</dbReference>
<dbReference type="InterPro" id="IPR003749">
    <property type="entry name" value="ThiS/MoaD-like"/>
</dbReference>
<dbReference type="Pfam" id="PF02597">
    <property type="entry name" value="ThiS"/>
    <property type="match status" value="1"/>
</dbReference>
<dbReference type="CDD" id="cd00565">
    <property type="entry name" value="Ubl_ThiS"/>
    <property type="match status" value="1"/>
</dbReference>
<dbReference type="InterPro" id="IPR010035">
    <property type="entry name" value="Thi_S"/>
</dbReference>
<keyword evidence="2" id="KW-1185">Reference proteome</keyword>
<dbReference type="PANTHER" id="PTHR34472">
    <property type="entry name" value="SULFUR CARRIER PROTEIN THIS"/>
    <property type="match status" value="1"/>
</dbReference>
<accession>A0A4Q1SD60</accession>
<dbReference type="AlphaFoldDB" id="A0A4Q1SD60"/>
<sequence length="70" mass="7335">MQITLNGQDRTIDDLPAAPTVADLITSLALKGDRIAVEQNGEIVPRSTWAASPVASGDKFEIVHFVGGGC</sequence>
<organism evidence="1 2">
    <name type="scientific">Silvibacterium dinghuense</name>
    <dbReference type="NCBI Taxonomy" id="1560006"/>
    <lineage>
        <taxon>Bacteria</taxon>
        <taxon>Pseudomonadati</taxon>
        <taxon>Acidobacteriota</taxon>
        <taxon>Terriglobia</taxon>
        <taxon>Terriglobales</taxon>
        <taxon>Acidobacteriaceae</taxon>
        <taxon>Silvibacterium</taxon>
    </lineage>
</organism>
<dbReference type="PANTHER" id="PTHR34472:SF1">
    <property type="entry name" value="SULFUR CARRIER PROTEIN THIS"/>
    <property type="match status" value="1"/>
</dbReference>
<dbReference type="RefSeq" id="WP_129208322.1">
    <property type="nucleotide sequence ID" value="NZ_BMGU01000003.1"/>
</dbReference>
<dbReference type="SUPFAM" id="SSF54285">
    <property type="entry name" value="MoaD/ThiS"/>
    <property type="match status" value="1"/>
</dbReference>